<evidence type="ECO:0000256" key="1">
    <source>
        <dbReference type="SAM" id="MobiDB-lite"/>
    </source>
</evidence>
<sequence>MGDVRVWFCTTCNNQKRVIEELGDDVSRSPFAQVLQSVRCSTVAVVSPLEALNRKWCNYEFCLGTKMGKRPLLVTDQGIVQAGMVVPQQLFQLAEKLRNFHCKQATCFNAADAALIDNAVEDMGGYDQLDSAVKQMFYAAIKDAHAWTQQALRIISGEHSRDSFSSDTGVIDSAPSGSLRSLQPPCDQPRPPQVHWDPSRDGSSAQEGRDQLAAEARDDPPSFPGIVFQPGK</sequence>
<feature type="region of interest" description="Disordered" evidence="1">
    <location>
        <begin position="159"/>
        <end position="232"/>
    </location>
</feature>
<name>A0A7S2QAE7_9DINO</name>
<feature type="compositionally biased region" description="Basic and acidic residues" evidence="1">
    <location>
        <begin position="207"/>
        <end position="220"/>
    </location>
</feature>
<reference evidence="2" key="1">
    <citation type="submission" date="2021-01" db="EMBL/GenBank/DDBJ databases">
        <authorList>
            <person name="Corre E."/>
            <person name="Pelletier E."/>
            <person name="Niang G."/>
            <person name="Scheremetjew M."/>
            <person name="Finn R."/>
            <person name="Kale V."/>
            <person name="Holt S."/>
            <person name="Cochrane G."/>
            <person name="Meng A."/>
            <person name="Brown T."/>
            <person name="Cohen L."/>
        </authorList>
    </citation>
    <scope>NUCLEOTIDE SEQUENCE</scope>
    <source>
        <strain evidence="2">RCC3387</strain>
    </source>
</reference>
<evidence type="ECO:0008006" key="3">
    <source>
        <dbReference type="Google" id="ProtNLM"/>
    </source>
</evidence>
<accession>A0A7S2QAE7</accession>
<dbReference type="AlphaFoldDB" id="A0A7S2QAE7"/>
<proteinExistence type="predicted"/>
<protein>
    <recommendedName>
        <fullName evidence="3">TIR domain-containing protein</fullName>
    </recommendedName>
</protein>
<gene>
    <name evidence="2" type="ORF">BRAN1462_LOCUS55003</name>
</gene>
<organism evidence="2">
    <name type="scientific">Zooxanthella nutricula</name>
    <dbReference type="NCBI Taxonomy" id="1333877"/>
    <lineage>
        <taxon>Eukaryota</taxon>
        <taxon>Sar</taxon>
        <taxon>Alveolata</taxon>
        <taxon>Dinophyceae</taxon>
        <taxon>Peridiniales</taxon>
        <taxon>Peridiniales incertae sedis</taxon>
        <taxon>Zooxanthella</taxon>
    </lineage>
</organism>
<dbReference type="EMBL" id="HBGW01086772">
    <property type="protein sequence ID" value="CAD9637181.1"/>
    <property type="molecule type" value="Transcribed_RNA"/>
</dbReference>
<evidence type="ECO:0000313" key="2">
    <source>
        <dbReference type="EMBL" id="CAD9637181.1"/>
    </source>
</evidence>